<name>A0ABW0WZD3_9ACTN</name>
<feature type="domain" description="Peptidase S11 D-alanyl-D-alanine carboxypeptidase A N-terminal" evidence="4">
    <location>
        <begin position="67"/>
        <end position="293"/>
    </location>
</feature>
<evidence type="ECO:0000313" key="5">
    <source>
        <dbReference type="EMBL" id="MFC5662898.1"/>
    </source>
</evidence>
<feature type="region of interest" description="Disordered" evidence="1">
    <location>
        <begin position="331"/>
        <end position="381"/>
    </location>
</feature>
<dbReference type="InterPro" id="IPR001967">
    <property type="entry name" value="Peptidase_S11_N"/>
</dbReference>
<dbReference type="Proteomes" id="UP001595975">
    <property type="component" value="Unassembled WGS sequence"/>
</dbReference>
<dbReference type="EC" id="3.4.-.-" evidence="5"/>
<dbReference type="EMBL" id="JBHSOF010000006">
    <property type="protein sequence ID" value="MFC5662898.1"/>
    <property type="molecule type" value="Genomic_DNA"/>
</dbReference>
<dbReference type="Pfam" id="PF00768">
    <property type="entry name" value="Peptidase_S11"/>
    <property type="match status" value="1"/>
</dbReference>
<evidence type="ECO:0000256" key="2">
    <source>
        <dbReference type="SAM" id="Phobius"/>
    </source>
</evidence>
<reference evidence="6" key="1">
    <citation type="journal article" date="2019" name="Int. J. Syst. Evol. Microbiol.">
        <title>The Global Catalogue of Microorganisms (GCM) 10K type strain sequencing project: providing services to taxonomists for standard genome sequencing and annotation.</title>
        <authorList>
            <consortium name="The Broad Institute Genomics Platform"/>
            <consortium name="The Broad Institute Genome Sequencing Center for Infectious Disease"/>
            <person name="Wu L."/>
            <person name="Ma J."/>
        </authorList>
    </citation>
    <scope>NUCLEOTIDE SEQUENCE [LARGE SCALE GENOMIC DNA]</scope>
    <source>
        <strain evidence="6">CGMCC 4.1437</strain>
    </source>
</reference>
<keyword evidence="6" id="KW-1185">Reference proteome</keyword>
<dbReference type="GO" id="GO:0004180">
    <property type="term" value="F:carboxypeptidase activity"/>
    <property type="evidence" value="ECO:0007669"/>
    <property type="project" value="UniProtKB-KW"/>
</dbReference>
<dbReference type="PANTHER" id="PTHR21581:SF33">
    <property type="entry name" value="D-ALANYL-D-ALANINE CARBOXYPEPTIDASE DACB"/>
    <property type="match status" value="1"/>
</dbReference>
<keyword evidence="2" id="KW-0812">Transmembrane</keyword>
<gene>
    <name evidence="5" type="ORF">ACFP3U_07855</name>
</gene>
<keyword evidence="3" id="KW-0732">Signal</keyword>
<comment type="caution">
    <text evidence="5">The sequence shown here is derived from an EMBL/GenBank/DDBJ whole genome shotgun (WGS) entry which is preliminary data.</text>
</comment>
<dbReference type="InterPro" id="IPR012338">
    <property type="entry name" value="Beta-lactam/transpept-like"/>
</dbReference>
<proteinExistence type="predicted"/>
<sequence>MLVPIRSKLARLLVAPAAALPLLSAAPAAVAAPFEPPPPAAIGGERLGLPGVQVDPQDGAPALPGGLTGQSWIVADAASGEVLAAGNPHLRLAPASTLKILFADTVLPKFDRNTVHKVAPEEIQGIGAGSSLVGIKEDLDYRVEDLWRGVFLSSGNDAVHVLAHMNGGVQQTVAEMQARAEALQALDTKVVSPDGYDSDGQVSSAYDLTLFARAGLRNPDFRMYCATRDALFPGAVDRNSGQRGSFGIANTDRLLGKYPGLIGVKNGFTTNAGSTFVGAAERDGRTLLVTVMHPSSYQKVYDETAALLDWGFAAAGKVNPVGKLVEEGETAAPAPTGQAGGAAGAPAPPPHPTPSATPDATATATGAARPATARAADSGDGPGPLGWILGGVVLTAGGAGGLLLLNRRRAASR</sequence>
<evidence type="ECO:0000256" key="1">
    <source>
        <dbReference type="SAM" id="MobiDB-lite"/>
    </source>
</evidence>
<keyword evidence="2" id="KW-1133">Transmembrane helix</keyword>
<feature type="compositionally biased region" description="Low complexity" evidence="1">
    <location>
        <begin position="356"/>
        <end position="376"/>
    </location>
</feature>
<dbReference type="PANTHER" id="PTHR21581">
    <property type="entry name" value="D-ALANYL-D-ALANINE CARBOXYPEPTIDASE"/>
    <property type="match status" value="1"/>
</dbReference>
<keyword evidence="5" id="KW-0121">Carboxypeptidase</keyword>
<evidence type="ECO:0000313" key="6">
    <source>
        <dbReference type="Proteomes" id="UP001595975"/>
    </source>
</evidence>
<feature type="transmembrane region" description="Helical" evidence="2">
    <location>
        <begin position="385"/>
        <end position="405"/>
    </location>
</feature>
<evidence type="ECO:0000259" key="4">
    <source>
        <dbReference type="Pfam" id="PF00768"/>
    </source>
</evidence>
<keyword evidence="5" id="KW-0378">Hydrolase</keyword>
<dbReference type="SUPFAM" id="SSF56601">
    <property type="entry name" value="beta-lactamase/transpeptidase-like"/>
    <property type="match status" value="1"/>
</dbReference>
<protein>
    <submittedName>
        <fullName evidence="5">D-alanyl-D-alanine carboxypeptidase family protein</fullName>
        <ecNumber evidence="5">3.4.-.-</ecNumber>
    </submittedName>
</protein>
<organism evidence="5 6">
    <name type="scientific">Kitasatospora misakiensis</name>
    <dbReference type="NCBI Taxonomy" id="67330"/>
    <lineage>
        <taxon>Bacteria</taxon>
        <taxon>Bacillati</taxon>
        <taxon>Actinomycetota</taxon>
        <taxon>Actinomycetes</taxon>
        <taxon>Kitasatosporales</taxon>
        <taxon>Streptomycetaceae</taxon>
        <taxon>Kitasatospora</taxon>
    </lineage>
</organism>
<feature type="compositionally biased region" description="Pro residues" evidence="1">
    <location>
        <begin position="346"/>
        <end position="355"/>
    </location>
</feature>
<evidence type="ECO:0000256" key="3">
    <source>
        <dbReference type="SAM" id="SignalP"/>
    </source>
</evidence>
<feature type="chain" id="PRO_5046164196" evidence="3">
    <location>
        <begin position="32"/>
        <end position="413"/>
    </location>
</feature>
<keyword evidence="2" id="KW-0472">Membrane</keyword>
<keyword evidence="5" id="KW-0645">Protease</keyword>
<accession>A0ABW0WZD3</accession>
<feature type="signal peptide" evidence="3">
    <location>
        <begin position="1"/>
        <end position="31"/>
    </location>
</feature>
<dbReference type="Gene3D" id="3.40.710.10">
    <property type="entry name" value="DD-peptidase/beta-lactamase superfamily"/>
    <property type="match status" value="1"/>
</dbReference>